<organism evidence="1 2">
    <name type="scientific">Streptococcus pacificus</name>
    <dbReference type="NCBI Taxonomy" id="2740577"/>
    <lineage>
        <taxon>Bacteria</taxon>
        <taxon>Bacillati</taxon>
        <taxon>Bacillota</taxon>
        <taxon>Bacilli</taxon>
        <taxon>Lactobacillales</taxon>
        <taxon>Streptococcaceae</taxon>
        <taxon>Streptococcus</taxon>
    </lineage>
</organism>
<accession>A0ABS0ZJ85</accession>
<sequence length="51" mass="5859">MYIKELTVSELCYIIGGNVRNLFNNQGLTPIFKYPKPIPYPTPVKPKAEMM</sequence>
<protein>
    <submittedName>
        <fullName evidence="1">Uncharacterized protein</fullName>
    </submittedName>
</protein>
<comment type="caution">
    <text evidence="1">The sequence shown here is derived from an EMBL/GenBank/DDBJ whole genome shotgun (WGS) entry which is preliminary data.</text>
</comment>
<keyword evidence="2" id="KW-1185">Reference proteome</keyword>
<proteinExistence type="predicted"/>
<dbReference type="Proteomes" id="UP000653045">
    <property type="component" value="Unassembled WGS sequence"/>
</dbReference>
<name>A0ABS0ZJ85_9STRE</name>
<gene>
    <name evidence="1" type="ORF">JHK62_05170</name>
</gene>
<evidence type="ECO:0000313" key="2">
    <source>
        <dbReference type="Proteomes" id="UP000653045"/>
    </source>
</evidence>
<evidence type="ECO:0000313" key="1">
    <source>
        <dbReference type="EMBL" id="MBJ8326059.1"/>
    </source>
</evidence>
<dbReference type="RefSeq" id="WP_199575702.1">
    <property type="nucleotide sequence ID" value="NZ_JAENBO010000003.1"/>
</dbReference>
<dbReference type="EMBL" id="JAENBO010000003">
    <property type="protein sequence ID" value="MBJ8326059.1"/>
    <property type="molecule type" value="Genomic_DNA"/>
</dbReference>
<reference evidence="1 2" key="1">
    <citation type="journal article" date="2021" name="Int. J. Syst. Evol. Microbiol.">
        <title>Streptococcus vicugnae sp. nov., isolated from faeces of alpacas (Vicugna pacos) and cattle (Bos taurus), Streptococcus zalophi sp. nov., and Streptococcus pacificus sp. nov., isolated from respiratory tract of California sea lions (Zalophus californianus).</title>
        <authorList>
            <person name="Volokhov D.V."/>
            <person name="Zagorodnyaya T.A."/>
            <person name="Shen Z."/>
            <person name="Blom J."/>
            <person name="Furtak V.A."/>
            <person name="Eisenberg T."/>
            <person name="Fan P."/>
            <person name="Jeong K.C."/>
            <person name="Gao Y."/>
            <person name="Zhang S."/>
            <person name="Amselle M."/>
        </authorList>
    </citation>
    <scope>NUCLEOTIDE SEQUENCE [LARGE SCALE GENOMIC DNA]</scope>
    <source>
        <strain evidence="1 2">CSL7591</strain>
    </source>
</reference>